<sequence>MEAYIPHSFSQPKSSKPWFNTDCSRAIHDKEVAHKRLCLHIEYTHIPKRLIPSGAKRVHSDEGDLPQ</sequence>
<reference evidence="1 2" key="1">
    <citation type="submission" date="2019-05" db="EMBL/GenBank/DDBJ databases">
        <title>Another draft genome of Portunus trituberculatus and its Hox gene families provides insights of decapod evolution.</title>
        <authorList>
            <person name="Jeong J.-H."/>
            <person name="Song I."/>
            <person name="Kim S."/>
            <person name="Choi T."/>
            <person name="Kim D."/>
            <person name="Ryu S."/>
            <person name="Kim W."/>
        </authorList>
    </citation>
    <scope>NUCLEOTIDE SEQUENCE [LARGE SCALE GENOMIC DNA]</scope>
    <source>
        <tissue evidence="1">Muscle</tissue>
    </source>
</reference>
<comment type="caution">
    <text evidence="1">The sequence shown here is derived from an EMBL/GenBank/DDBJ whole genome shotgun (WGS) entry which is preliminary data.</text>
</comment>
<gene>
    <name evidence="1" type="ORF">E2C01_045455</name>
</gene>
<evidence type="ECO:0000313" key="2">
    <source>
        <dbReference type="Proteomes" id="UP000324222"/>
    </source>
</evidence>
<keyword evidence="2" id="KW-1185">Reference proteome</keyword>
<dbReference type="Proteomes" id="UP000324222">
    <property type="component" value="Unassembled WGS sequence"/>
</dbReference>
<dbReference type="AlphaFoldDB" id="A0A5B7G193"/>
<name>A0A5B7G193_PORTR</name>
<organism evidence="1 2">
    <name type="scientific">Portunus trituberculatus</name>
    <name type="common">Swimming crab</name>
    <name type="synonym">Neptunus trituberculatus</name>
    <dbReference type="NCBI Taxonomy" id="210409"/>
    <lineage>
        <taxon>Eukaryota</taxon>
        <taxon>Metazoa</taxon>
        <taxon>Ecdysozoa</taxon>
        <taxon>Arthropoda</taxon>
        <taxon>Crustacea</taxon>
        <taxon>Multicrustacea</taxon>
        <taxon>Malacostraca</taxon>
        <taxon>Eumalacostraca</taxon>
        <taxon>Eucarida</taxon>
        <taxon>Decapoda</taxon>
        <taxon>Pleocyemata</taxon>
        <taxon>Brachyura</taxon>
        <taxon>Eubrachyura</taxon>
        <taxon>Portunoidea</taxon>
        <taxon>Portunidae</taxon>
        <taxon>Portuninae</taxon>
        <taxon>Portunus</taxon>
    </lineage>
</organism>
<proteinExistence type="predicted"/>
<dbReference type="EMBL" id="VSRR010010287">
    <property type="protein sequence ID" value="MPC51606.1"/>
    <property type="molecule type" value="Genomic_DNA"/>
</dbReference>
<protein>
    <submittedName>
        <fullName evidence="1">Uncharacterized protein</fullName>
    </submittedName>
</protein>
<evidence type="ECO:0000313" key="1">
    <source>
        <dbReference type="EMBL" id="MPC51606.1"/>
    </source>
</evidence>
<accession>A0A5B7G193</accession>